<dbReference type="InterPro" id="IPR030678">
    <property type="entry name" value="Peptide/Ni-bd"/>
</dbReference>
<evidence type="ECO:0000256" key="2">
    <source>
        <dbReference type="ARBA" id="ARBA00005695"/>
    </source>
</evidence>
<dbReference type="PROSITE" id="PS51257">
    <property type="entry name" value="PROKAR_LIPOPROTEIN"/>
    <property type="match status" value="1"/>
</dbReference>
<dbReference type="Proteomes" id="UP000662939">
    <property type="component" value="Chromosome"/>
</dbReference>
<evidence type="ECO:0000256" key="5">
    <source>
        <dbReference type="SAM" id="SignalP"/>
    </source>
</evidence>
<reference evidence="7" key="1">
    <citation type="submission" date="2021-02" db="EMBL/GenBank/DDBJ databases">
        <title>Natronoglycomyces albus gen. nov., sp. nov, a haloalkaliphilic actinobacterium from a soda solonchak soil.</title>
        <authorList>
            <person name="Sorokin D.Y."/>
            <person name="Khijniak T.V."/>
            <person name="Zakharycheva A.P."/>
            <person name="Boueva O.V."/>
            <person name="Ariskina E.V."/>
            <person name="Hahnke R.L."/>
            <person name="Bunk B."/>
            <person name="Sproer C."/>
            <person name="Schumann P."/>
            <person name="Evtushenko L.I."/>
            <person name="Kublanov I.V."/>
        </authorList>
    </citation>
    <scope>NUCLEOTIDE SEQUENCE</scope>
    <source>
        <strain evidence="7">DSM 106290</strain>
    </source>
</reference>
<comment type="similarity">
    <text evidence="2">Belongs to the bacterial solute-binding protein 5 family.</text>
</comment>
<dbReference type="InterPro" id="IPR006311">
    <property type="entry name" value="TAT_signal"/>
</dbReference>
<dbReference type="Gene3D" id="3.10.105.10">
    <property type="entry name" value="Dipeptide-binding Protein, Domain 3"/>
    <property type="match status" value="1"/>
</dbReference>
<dbReference type="KEGG" id="nav:JQS30_07220"/>
<dbReference type="Pfam" id="PF00496">
    <property type="entry name" value="SBP_bac_5"/>
    <property type="match status" value="1"/>
</dbReference>
<dbReference type="GO" id="GO:1904680">
    <property type="term" value="F:peptide transmembrane transporter activity"/>
    <property type="evidence" value="ECO:0007669"/>
    <property type="project" value="TreeGrafter"/>
</dbReference>
<feature type="signal peptide" evidence="5">
    <location>
        <begin position="1"/>
        <end position="24"/>
    </location>
</feature>
<dbReference type="PIRSF" id="PIRSF002741">
    <property type="entry name" value="MppA"/>
    <property type="match status" value="1"/>
</dbReference>
<dbReference type="CDD" id="cd08503">
    <property type="entry name" value="PBP2_NikA_DppA_OppA_like_17"/>
    <property type="match status" value="1"/>
</dbReference>
<dbReference type="GO" id="GO:0030313">
    <property type="term" value="C:cell envelope"/>
    <property type="evidence" value="ECO:0007669"/>
    <property type="project" value="UniProtKB-SubCell"/>
</dbReference>
<dbReference type="SUPFAM" id="SSF53850">
    <property type="entry name" value="Periplasmic binding protein-like II"/>
    <property type="match status" value="1"/>
</dbReference>
<evidence type="ECO:0000313" key="7">
    <source>
        <dbReference type="EMBL" id="QSB06676.1"/>
    </source>
</evidence>
<feature type="chain" id="PRO_5038755706" evidence="5">
    <location>
        <begin position="25"/>
        <end position="503"/>
    </location>
</feature>
<evidence type="ECO:0000256" key="4">
    <source>
        <dbReference type="ARBA" id="ARBA00022729"/>
    </source>
</evidence>
<protein>
    <submittedName>
        <fullName evidence="7">ABC transporter substrate-binding protein</fullName>
    </submittedName>
</protein>
<keyword evidence="3" id="KW-0813">Transport</keyword>
<evidence type="ECO:0000259" key="6">
    <source>
        <dbReference type="Pfam" id="PF00496"/>
    </source>
</evidence>
<keyword evidence="8" id="KW-1185">Reference proteome</keyword>
<dbReference type="Gene3D" id="3.90.76.10">
    <property type="entry name" value="Dipeptide-binding Protein, Domain 1"/>
    <property type="match status" value="1"/>
</dbReference>
<dbReference type="InterPro" id="IPR039424">
    <property type="entry name" value="SBP_5"/>
</dbReference>
<dbReference type="PROSITE" id="PS51318">
    <property type="entry name" value="TAT"/>
    <property type="match status" value="1"/>
</dbReference>
<name>A0A895XVW6_9ACTN</name>
<dbReference type="GO" id="GO:0015833">
    <property type="term" value="P:peptide transport"/>
    <property type="evidence" value="ECO:0007669"/>
    <property type="project" value="TreeGrafter"/>
</dbReference>
<evidence type="ECO:0000256" key="1">
    <source>
        <dbReference type="ARBA" id="ARBA00004196"/>
    </source>
</evidence>
<dbReference type="Gene3D" id="3.40.190.10">
    <property type="entry name" value="Periplasmic binding protein-like II"/>
    <property type="match status" value="1"/>
</dbReference>
<keyword evidence="4 5" id="KW-0732">Signal</keyword>
<dbReference type="PANTHER" id="PTHR30290:SF10">
    <property type="entry name" value="PERIPLASMIC OLIGOPEPTIDE-BINDING PROTEIN-RELATED"/>
    <property type="match status" value="1"/>
</dbReference>
<gene>
    <name evidence="7" type="ORF">JQS30_07220</name>
</gene>
<dbReference type="RefSeq" id="WP_213172687.1">
    <property type="nucleotide sequence ID" value="NZ_CP070496.1"/>
</dbReference>
<dbReference type="PANTHER" id="PTHR30290">
    <property type="entry name" value="PERIPLASMIC BINDING COMPONENT OF ABC TRANSPORTER"/>
    <property type="match status" value="1"/>
</dbReference>
<dbReference type="AlphaFoldDB" id="A0A895XVW6"/>
<dbReference type="GO" id="GO:0043190">
    <property type="term" value="C:ATP-binding cassette (ABC) transporter complex"/>
    <property type="evidence" value="ECO:0007669"/>
    <property type="project" value="InterPro"/>
</dbReference>
<evidence type="ECO:0000256" key="3">
    <source>
        <dbReference type="ARBA" id="ARBA00022448"/>
    </source>
</evidence>
<proteinExistence type="inferred from homology"/>
<dbReference type="InterPro" id="IPR000914">
    <property type="entry name" value="SBP_5_dom"/>
</dbReference>
<organism evidence="7 8">
    <name type="scientific">Natronoglycomyces albus</name>
    <dbReference type="NCBI Taxonomy" id="2811108"/>
    <lineage>
        <taxon>Bacteria</taxon>
        <taxon>Bacillati</taxon>
        <taxon>Actinomycetota</taxon>
        <taxon>Actinomycetes</taxon>
        <taxon>Glycomycetales</taxon>
        <taxon>Glycomycetaceae</taxon>
        <taxon>Natronoglycomyces</taxon>
    </lineage>
</organism>
<feature type="domain" description="Solute-binding protein family 5" evidence="6">
    <location>
        <begin position="83"/>
        <end position="424"/>
    </location>
</feature>
<sequence>MTNLNRRRLFGLSTAAALGALVSACGTGSADSGRPQGILRFGSVAGAGSAAALDPHGSLFNESDWLRHTCVYDMLATTDEQGNIVPALARAWTPDEDATRWTLDLRDDAVFSDGKPVTADDVLFSLGRMSELAAENGNRLGLVDVEASEIVDEHTLTIVTSAPDAELPLTLAFGTFVVPEATTDFAQPVGSGPFTLAEMDDQGANLDRSETWWGEKPAVARVEIRAFSSPQALASAVSSAEVDVAASVMPAAAESAEEGTAVHVRPASECVPLLLRVDTAPFDSPQVRQAVKLALDRQALVDQVYLGYGVVGNDMIKYDEPSVPEDVPAVERDLEKARSLLEEAGYPDGFDVVLHTTTAYPAMLPTATVAAEQLAEVGIRVDVEQHAPEQYWSQAYTVEPFTVGYYADTSFATTVRQTVLSSAAFSETGWKDEEFDADFAAAMSETDEEARLEILHQLHYRMAEEGGWVVWGFGDGVDLHAGHVSGLPAHGNRYDLSRVTLEQ</sequence>
<dbReference type="EMBL" id="CP070496">
    <property type="protein sequence ID" value="QSB06676.1"/>
    <property type="molecule type" value="Genomic_DNA"/>
</dbReference>
<accession>A0A895XVW6</accession>
<dbReference type="GO" id="GO:0042597">
    <property type="term" value="C:periplasmic space"/>
    <property type="evidence" value="ECO:0007669"/>
    <property type="project" value="UniProtKB-ARBA"/>
</dbReference>
<comment type="subcellular location">
    <subcellularLocation>
        <location evidence="1">Cell envelope</location>
    </subcellularLocation>
</comment>
<evidence type="ECO:0000313" key="8">
    <source>
        <dbReference type="Proteomes" id="UP000662939"/>
    </source>
</evidence>